<dbReference type="PANTHER" id="PTHR35120">
    <property type="entry name" value="HISTONE ACETYLTRANSFERASE KAT6B-LIKE"/>
    <property type="match status" value="1"/>
</dbReference>
<proteinExistence type="predicted"/>
<reference evidence="3" key="1">
    <citation type="submission" date="2025-08" db="UniProtKB">
        <authorList>
            <consortium name="RefSeq"/>
        </authorList>
    </citation>
    <scope>IDENTIFICATION</scope>
    <source>
        <tissue evidence="3">Young leaves</tissue>
    </source>
</reference>
<organism evidence="2 3">
    <name type="scientific">Cucurbita moschata</name>
    <name type="common">Winter crookneck squash</name>
    <name type="synonym">Cucurbita pepo var. moschata</name>
    <dbReference type="NCBI Taxonomy" id="3662"/>
    <lineage>
        <taxon>Eukaryota</taxon>
        <taxon>Viridiplantae</taxon>
        <taxon>Streptophyta</taxon>
        <taxon>Embryophyta</taxon>
        <taxon>Tracheophyta</taxon>
        <taxon>Spermatophyta</taxon>
        <taxon>Magnoliopsida</taxon>
        <taxon>eudicotyledons</taxon>
        <taxon>Gunneridae</taxon>
        <taxon>Pentapetalae</taxon>
        <taxon>rosids</taxon>
        <taxon>fabids</taxon>
        <taxon>Cucurbitales</taxon>
        <taxon>Cucurbitaceae</taxon>
        <taxon>Cucurbiteae</taxon>
        <taxon>Cucurbita</taxon>
    </lineage>
</organism>
<dbReference type="KEGG" id="cmos:111451035"/>
<keyword evidence="2" id="KW-1185">Reference proteome</keyword>
<feature type="region of interest" description="Disordered" evidence="1">
    <location>
        <begin position="26"/>
        <end position="118"/>
    </location>
</feature>
<evidence type="ECO:0000313" key="3">
    <source>
        <dbReference type="RefSeq" id="XP_022947036.1"/>
    </source>
</evidence>
<name>A0A6J1G598_CUCMO</name>
<feature type="compositionally biased region" description="Acidic residues" evidence="1">
    <location>
        <begin position="485"/>
        <end position="499"/>
    </location>
</feature>
<feature type="region of interest" description="Disordered" evidence="1">
    <location>
        <begin position="354"/>
        <end position="387"/>
    </location>
</feature>
<protein>
    <submittedName>
        <fullName evidence="3">Uncharacterized protein LOC111451035</fullName>
    </submittedName>
</protein>
<feature type="compositionally biased region" description="Acidic residues" evidence="1">
    <location>
        <begin position="362"/>
        <end position="376"/>
    </location>
</feature>
<evidence type="ECO:0000313" key="2">
    <source>
        <dbReference type="Proteomes" id="UP000504609"/>
    </source>
</evidence>
<feature type="compositionally biased region" description="Acidic residues" evidence="1">
    <location>
        <begin position="52"/>
        <end position="64"/>
    </location>
</feature>
<accession>A0A6J1G598</accession>
<dbReference type="PANTHER" id="PTHR35120:SF2">
    <property type="entry name" value="AMINOTRANSFERASE-LIKE PLANT MOBILE DOMAIN-CONTAINING PROTEIN"/>
    <property type="match status" value="1"/>
</dbReference>
<dbReference type="AlphaFoldDB" id="A0A6J1G598"/>
<dbReference type="Proteomes" id="UP000504609">
    <property type="component" value="Unplaced"/>
</dbReference>
<evidence type="ECO:0000256" key="1">
    <source>
        <dbReference type="SAM" id="MobiDB-lite"/>
    </source>
</evidence>
<gene>
    <name evidence="3" type="primary">LOC111451035</name>
</gene>
<dbReference type="RefSeq" id="XP_022947036.1">
    <property type="nucleotide sequence ID" value="XM_023091268.1"/>
</dbReference>
<dbReference type="GeneID" id="111451035"/>
<feature type="region of interest" description="Disordered" evidence="1">
    <location>
        <begin position="476"/>
        <end position="499"/>
    </location>
</feature>
<feature type="region of interest" description="Disordered" evidence="1">
    <location>
        <begin position="425"/>
        <end position="444"/>
    </location>
</feature>
<sequence>MSVLLDVDSLLCFEPISMAIPALSPPEPHFEYQEEEDPVSPAQNPNFMDQQQLEEGEGEGEGEVEQNQFDPPQSSETLTLELPDPRQNSPQEDPQDPELQVNENFVNDHDPNDQGESNALSSRIIDINALVSSAAVSRRLPKGKKWSMKRRFLKEKSQKKFEILVGTFKPIPFVPDKILDFSSHEKLLKRLGLWDFVHTKFDRSVRFELLLQLVANFNHSQRYSYVNGVRIMVNRADLARALRLPVKKSMIMEDGEEYPIASEESIAFIEDFVSNWLLLHEDTWMMPNEVLNWTKAIKIGNFERVDWAGLIWFMVEKELIQSPQLVNCYYASHLQCLIRSQRADLLKEEASKVEEVEIKEEVEQEPEQEQDDEDGVCNESPKMVGNDDSMVKNLEEHSVELCLGRDNVDKVDVQKETASVGDMMDLLDSKEEEEEEQGQWLSNGNDNGLDLLLRRCHTNEFKEFDFGDDKKVALEEGDDQRKEEQEEQEEQEELEEQEEQFCLLPTSNPIDGFPSSQFVQEMETEPITFNSEFELHCPSSVECVPFVNSNKRVIDPDDIDNPAQSLDKRLRSEGPLDYGNCMDNVQQWLDKARMISTEKEQVHRQATMNQQYLLHELQQRDTFIEHLRRTKFEEQRKMQSDIYGLDRELYVMGTLLDGYRKALRETHKAFAEYRARCPQFDEPLYKDVAGSGGLVLSTMELERMRLKQAEEDKLSRLVIEKRFKSLEDKFVDVFHGHLEEVSSLDRRLLEVFDQVQTMRESFTNRKASEASESISNE</sequence>
<feature type="compositionally biased region" description="Polar residues" evidence="1">
    <location>
        <begin position="67"/>
        <end position="78"/>
    </location>
</feature>